<dbReference type="InterPro" id="IPR000477">
    <property type="entry name" value="RT_dom"/>
</dbReference>
<feature type="region of interest" description="Disordered" evidence="1">
    <location>
        <begin position="1"/>
        <end position="28"/>
    </location>
</feature>
<reference evidence="3" key="1">
    <citation type="submission" date="2020-02" db="EMBL/GenBank/DDBJ databases">
        <authorList>
            <person name="Meier V. D."/>
        </authorList>
    </citation>
    <scope>NUCLEOTIDE SEQUENCE</scope>
    <source>
        <strain evidence="3">AVDCRST_MAG10</strain>
    </source>
</reference>
<evidence type="ECO:0000256" key="1">
    <source>
        <dbReference type="SAM" id="MobiDB-lite"/>
    </source>
</evidence>
<dbReference type="AlphaFoldDB" id="A0A6J4I9T2"/>
<organism evidence="3">
    <name type="scientific">uncultured Acidimicrobiales bacterium</name>
    <dbReference type="NCBI Taxonomy" id="310071"/>
    <lineage>
        <taxon>Bacteria</taxon>
        <taxon>Bacillati</taxon>
        <taxon>Actinomycetota</taxon>
        <taxon>Acidimicrobiia</taxon>
        <taxon>Acidimicrobiales</taxon>
        <taxon>environmental samples</taxon>
    </lineage>
</organism>
<gene>
    <name evidence="3" type="ORF">AVDCRST_MAG10-1856</name>
</gene>
<dbReference type="PROSITE" id="PS50878">
    <property type="entry name" value="RT_POL"/>
    <property type="match status" value="1"/>
</dbReference>
<evidence type="ECO:0000259" key="2">
    <source>
        <dbReference type="PROSITE" id="PS50878"/>
    </source>
</evidence>
<accession>A0A6J4I9T2</accession>
<dbReference type="PANTHER" id="PTHR34047">
    <property type="entry name" value="NUCLEAR INTRON MATURASE 1, MITOCHONDRIAL-RELATED"/>
    <property type="match status" value="1"/>
</dbReference>
<dbReference type="EMBL" id="CADCTB010000116">
    <property type="protein sequence ID" value="CAA9244360.1"/>
    <property type="molecule type" value="Genomic_DNA"/>
</dbReference>
<name>A0A6J4I9T2_9ACTN</name>
<dbReference type="Pfam" id="PF00078">
    <property type="entry name" value="RVT_1"/>
    <property type="match status" value="1"/>
</dbReference>
<dbReference type="InterPro" id="IPR051083">
    <property type="entry name" value="GrpII_Intron_Splice-Mob/Def"/>
</dbReference>
<dbReference type="SUPFAM" id="SSF56672">
    <property type="entry name" value="DNA/RNA polymerases"/>
    <property type="match status" value="1"/>
</dbReference>
<feature type="domain" description="Reverse transcriptase" evidence="2">
    <location>
        <begin position="1"/>
        <end position="298"/>
    </location>
</feature>
<evidence type="ECO:0000313" key="3">
    <source>
        <dbReference type="EMBL" id="CAA9244360.1"/>
    </source>
</evidence>
<dbReference type="InterPro" id="IPR043502">
    <property type="entry name" value="DNA/RNA_pol_sf"/>
</dbReference>
<sequence>MRTSECGNAASKRPPSRSPLDAQVSRSPLETLVSDDPWIDAVELFRARCPRRRDRIAEYEALLATGAHLRIGADVLEGRHRPAPPVEGWLNKADGRKKRVFQYPSADELLFRTVNRLLQPAAAQAASLWCRSFLPGGGARSAFRGVLADQALDAKAALRFDVRDYFNSIDVADLLARLPEPFGDGPVRSLLDNALLDPRVECGGRVVDGGRKGVMAGTPLAPLLATLYLRDLDGEVAGTGATYARYSDDMVALTPPEDRAGLERLVRSRLAERGLEVNEAKSAVAAPGEPWDFLGFRYSAGAIGLAPITARKLKARSTRLARGLLRWRERTGASGDRTLAAFLRRTNRRLYGVPGERSDFSWATWFLPMIDGPEGLDALDEHVRREARYAVTGRRTARTRQCVPYESLVAAGHVPLVTAFWAMDQGPATYEALVSRRARLR</sequence>
<protein>
    <recommendedName>
        <fullName evidence="2">Reverse transcriptase domain-containing protein</fullName>
    </recommendedName>
</protein>
<dbReference type="PANTHER" id="PTHR34047:SF8">
    <property type="entry name" value="PROTEIN YKFC"/>
    <property type="match status" value="1"/>
</dbReference>
<proteinExistence type="predicted"/>